<dbReference type="Gene3D" id="3.40.50.2300">
    <property type="match status" value="1"/>
</dbReference>
<evidence type="ECO:0000256" key="4">
    <source>
        <dbReference type="ARBA" id="ARBA00022553"/>
    </source>
</evidence>
<feature type="transmembrane region" description="Helical" evidence="13">
    <location>
        <begin position="477"/>
        <end position="506"/>
    </location>
</feature>
<evidence type="ECO:0000256" key="3">
    <source>
        <dbReference type="ARBA" id="ARBA00022475"/>
    </source>
</evidence>
<evidence type="ECO:0000256" key="12">
    <source>
        <dbReference type="SAM" id="MobiDB-lite"/>
    </source>
</evidence>
<feature type="domain" description="PTS EIIB type-2" evidence="14">
    <location>
        <begin position="7"/>
        <end position="104"/>
    </location>
</feature>
<comment type="subcellular location">
    <subcellularLocation>
        <location evidence="1">Cell inner membrane</location>
        <topology evidence="1">Multi-pass membrane protein</topology>
    </subcellularLocation>
</comment>
<keyword evidence="6 16" id="KW-0808">Transferase</keyword>
<reference evidence="16 17" key="1">
    <citation type="submission" date="2013-06" db="EMBL/GenBank/DDBJ databases">
        <authorList>
            <person name="Weinstock G."/>
            <person name="Sodergren E."/>
            <person name="Lobos E.A."/>
            <person name="Fulton L."/>
            <person name="Fulton R."/>
            <person name="Courtney L."/>
            <person name="Fronick C."/>
            <person name="O'Laughlin M."/>
            <person name="Godfrey J."/>
            <person name="Wilson R.M."/>
            <person name="Miner T."/>
            <person name="Farmer C."/>
            <person name="Delehaunty K."/>
            <person name="Cordes M."/>
            <person name="Minx P."/>
            <person name="Tomlinson C."/>
            <person name="Chen J."/>
            <person name="Wollam A."/>
            <person name="Pepin K.H."/>
            <person name="Bhonagiri V."/>
            <person name="Zhang X."/>
            <person name="Warren W."/>
            <person name="Mitreva M."/>
            <person name="Mardis E.R."/>
            <person name="Wilson R.K."/>
        </authorList>
    </citation>
    <scope>NUCLEOTIDE SEQUENCE [LARGE SCALE GENOMIC DNA]</scope>
    <source>
        <strain evidence="16 17">F0510</strain>
    </source>
</reference>
<dbReference type="NCBIfam" id="TIGR00829">
    <property type="entry name" value="FRU"/>
    <property type="match status" value="1"/>
</dbReference>
<keyword evidence="7" id="KW-0598">Phosphotransferase system</keyword>
<evidence type="ECO:0000256" key="10">
    <source>
        <dbReference type="ARBA" id="ARBA00022989"/>
    </source>
</evidence>
<feature type="transmembrane region" description="Helical" evidence="13">
    <location>
        <begin position="255"/>
        <end position="281"/>
    </location>
</feature>
<dbReference type="AlphaFoldDB" id="U1PY65"/>
<dbReference type="GO" id="GO:0022877">
    <property type="term" value="F:protein-N(PI)-phosphohistidine-fructose phosphotransferase system transporter activity"/>
    <property type="evidence" value="ECO:0007669"/>
    <property type="project" value="InterPro"/>
</dbReference>
<dbReference type="Proteomes" id="UP000016498">
    <property type="component" value="Unassembled WGS sequence"/>
</dbReference>
<keyword evidence="3" id="KW-1003">Cell membrane</keyword>
<dbReference type="SUPFAM" id="SSF52794">
    <property type="entry name" value="PTS system IIB component-like"/>
    <property type="match status" value="1"/>
</dbReference>
<evidence type="ECO:0000256" key="6">
    <source>
        <dbReference type="ARBA" id="ARBA00022679"/>
    </source>
</evidence>
<feature type="non-terminal residue" evidence="16">
    <location>
        <position position="1"/>
    </location>
</feature>
<dbReference type="NCBIfam" id="TIGR01427">
    <property type="entry name" value="PTS_IIC_fructo"/>
    <property type="match status" value="1"/>
</dbReference>
<dbReference type="Pfam" id="PF02302">
    <property type="entry name" value="PTS_IIB"/>
    <property type="match status" value="1"/>
</dbReference>
<dbReference type="CDD" id="cd05569">
    <property type="entry name" value="PTS_IIB_fructose"/>
    <property type="match status" value="1"/>
</dbReference>
<evidence type="ECO:0000259" key="14">
    <source>
        <dbReference type="PROSITE" id="PS51099"/>
    </source>
</evidence>
<evidence type="ECO:0000256" key="5">
    <source>
        <dbReference type="ARBA" id="ARBA00022597"/>
    </source>
</evidence>
<feature type="transmembrane region" description="Helical" evidence="13">
    <location>
        <begin position="217"/>
        <end position="243"/>
    </location>
</feature>
<comment type="caution">
    <text evidence="16">The sequence shown here is derived from an EMBL/GenBank/DDBJ whole genome shotgun (WGS) entry which is preliminary data.</text>
</comment>
<keyword evidence="8 13" id="KW-0812">Transmembrane</keyword>
<dbReference type="PROSITE" id="PS51104">
    <property type="entry name" value="PTS_EIIC_TYPE_2"/>
    <property type="match status" value="1"/>
</dbReference>
<dbReference type="GO" id="GO:0005886">
    <property type="term" value="C:plasma membrane"/>
    <property type="evidence" value="ECO:0007669"/>
    <property type="project" value="UniProtKB-SubCell"/>
</dbReference>
<keyword evidence="9" id="KW-0418">Kinase</keyword>
<dbReference type="PANTHER" id="PTHR30505">
    <property type="entry name" value="FRUCTOSE-LIKE PERMEASE"/>
    <property type="match status" value="1"/>
</dbReference>
<evidence type="ECO:0000256" key="9">
    <source>
        <dbReference type="ARBA" id="ARBA00022777"/>
    </source>
</evidence>
<dbReference type="GO" id="GO:0009401">
    <property type="term" value="P:phosphoenolpyruvate-dependent sugar phosphotransferase system"/>
    <property type="evidence" value="ECO:0007669"/>
    <property type="project" value="UniProtKB-KW"/>
</dbReference>
<evidence type="ECO:0000256" key="7">
    <source>
        <dbReference type="ARBA" id="ARBA00022683"/>
    </source>
</evidence>
<keyword evidence="11 13" id="KW-0472">Membrane</keyword>
<dbReference type="InterPro" id="IPR050864">
    <property type="entry name" value="Bacterial_PTS_Sugar_Transport"/>
</dbReference>
<dbReference type="InterPro" id="IPR003501">
    <property type="entry name" value="PTS_EIIB_2/3"/>
</dbReference>
<evidence type="ECO:0000256" key="11">
    <source>
        <dbReference type="ARBA" id="ARBA00023136"/>
    </source>
</evidence>
<protein>
    <submittedName>
        <fullName evidence="16">Phosphotransferase system, EIIC</fullName>
    </submittedName>
</protein>
<dbReference type="HOGENOM" id="CLU_588680_0_0_11"/>
<evidence type="ECO:0000256" key="1">
    <source>
        <dbReference type="ARBA" id="ARBA00004429"/>
    </source>
</evidence>
<feature type="domain" description="PTS EIIC type-2" evidence="15">
    <location>
        <begin position="135"/>
        <end position="513"/>
    </location>
</feature>
<dbReference type="PANTHER" id="PTHR30505:SF0">
    <property type="entry name" value="FRUCTOSE-LIKE PTS SYSTEM EIIBC COMPONENT-RELATED"/>
    <property type="match status" value="1"/>
</dbReference>
<feature type="transmembrane region" description="Helical" evidence="13">
    <location>
        <begin position="423"/>
        <end position="441"/>
    </location>
</feature>
<dbReference type="EMBL" id="AWSD01000418">
    <property type="protein sequence ID" value="ERH15004.1"/>
    <property type="molecule type" value="Genomic_DNA"/>
</dbReference>
<keyword evidence="2" id="KW-0813">Transport</keyword>
<organism evidence="16 17">
    <name type="scientific">Actinomyces johnsonii F0510</name>
    <dbReference type="NCBI Taxonomy" id="1227262"/>
    <lineage>
        <taxon>Bacteria</taxon>
        <taxon>Bacillati</taxon>
        <taxon>Actinomycetota</taxon>
        <taxon>Actinomycetes</taxon>
        <taxon>Actinomycetales</taxon>
        <taxon>Actinomycetaceae</taxon>
        <taxon>Actinomyces</taxon>
    </lineage>
</organism>
<feature type="region of interest" description="Disordered" evidence="12">
    <location>
        <begin position="109"/>
        <end position="130"/>
    </location>
</feature>
<feature type="compositionally biased region" description="Low complexity" evidence="12">
    <location>
        <begin position="109"/>
        <end position="119"/>
    </location>
</feature>
<evidence type="ECO:0000259" key="15">
    <source>
        <dbReference type="PROSITE" id="PS51104"/>
    </source>
</evidence>
<dbReference type="InterPro" id="IPR003352">
    <property type="entry name" value="PTS_EIIC"/>
</dbReference>
<evidence type="ECO:0000313" key="16">
    <source>
        <dbReference type="EMBL" id="ERH15004.1"/>
    </source>
</evidence>
<dbReference type="InterPro" id="IPR013014">
    <property type="entry name" value="PTS_EIIC_2"/>
</dbReference>
<dbReference type="InterPro" id="IPR006327">
    <property type="entry name" value="PTS_IIC_fruc"/>
</dbReference>
<gene>
    <name evidence="16" type="ORF">HMPREF1549_03398</name>
</gene>
<keyword evidence="10 13" id="KW-1133">Transmembrane helix</keyword>
<dbReference type="GO" id="GO:0005351">
    <property type="term" value="F:carbohydrate:proton symporter activity"/>
    <property type="evidence" value="ECO:0007669"/>
    <property type="project" value="InterPro"/>
</dbReference>
<dbReference type="InterPro" id="IPR003353">
    <property type="entry name" value="PTS_IIB_fruc"/>
</dbReference>
<evidence type="ECO:0000256" key="8">
    <source>
        <dbReference type="ARBA" id="ARBA00022692"/>
    </source>
</evidence>
<sequence>APAAGETVIVGVSSCPTGIAHTFMAAEALEQAGKDRGITVAIEGQGSGKIDALDPDLIERATAVIFAHDLPVKGRERFAGKPVIDVGVKAAVNDAGSLVDKALAAADDPSAARVPAGSESSEESEEGSEHWARRLQRSVMTGVSYMIPFVAAGGLLIALGFLLAGYDVANLYEKISISDYSLWNLPGSEFVHEIKNSAGDVVATETISVSQSGLLLYIGWSLFLLGKAAMTFLVPALAGYISFGLAGRPGIAPGFVMGVVAVEVGAGFIGGLVGGILAGYFAAWLAGLNVPSWLRGLMPVVIIPLGTTLVVGALMYMVLGLPLASLMTALQNGLTSMSEGGSAVLLGIILGLMMCFDLGGPVNKAAYLFGTAGLSAASATNTAPYEIMATVMATGMVPPLAMSAATFLRSRLFTKAEIENGRSAWLLGLSFISEGAIPFAAADPLRVIPATMAGGAVTGAMTMAMHVGSRAPHGGVFVAFAITNFGGFLLAILVGTAVSTALVILLKGLGRNKDGKDAAEAQPAAAAA</sequence>
<evidence type="ECO:0000256" key="2">
    <source>
        <dbReference type="ARBA" id="ARBA00022448"/>
    </source>
</evidence>
<dbReference type="PROSITE" id="PS51099">
    <property type="entry name" value="PTS_EIIB_TYPE_2"/>
    <property type="match status" value="1"/>
</dbReference>
<evidence type="ECO:0000256" key="13">
    <source>
        <dbReference type="SAM" id="Phobius"/>
    </source>
</evidence>
<keyword evidence="5" id="KW-0762">Sugar transport</keyword>
<dbReference type="GO" id="GO:0090563">
    <property type="term" value="F:protein-phosphocysteine-sugar phosphotransferase activity"/>
    <property type="evidence" value="ECO:0007669"/>
    <property type="project" value="TreeGrafter"/>
</dbReference>
<dbReference type="PATRIC" id="fig|1227262.3.peg.2748"/>
<feature type="transmembrane region" description="Helical" evidence="13">
    <location>
        <begin position="342"/>
        <end position="362"/>
    </location>
</feature>
<dbReference type="InterPro" id="IPR013011">
    <property type="entry name" value="PTS_EIIB_2"/>
</dbReference>
<evidence type="ECO:0000313" key="17">
    <source>
        <dbReference type="Proteomes" id="UP000016498"/>
    </source>
</evidence>
<feature type="transmembrane region" description="Helical" evidence="13">
    <location>
        <begin position="382"/>
        <end position="402"/>
    </location>
</feature>
<dbReference type="RefSeq" id="WP_021604841.1">
    <property type="nucleotide sequence ID" value="NZ_KE951520.1"/>
</dbReference>
<feature type="transmembrane region" description="Helical" evidence="13">
    <location>
        <begin position="301"/>
        <end position="330"/>
    </location>
</feature>
<dbReference type="Pfam" id="PF02378">
    <property type="entry name" value="PTS_EIIC"/>
    <property type="match status" value="1"/>
</dbReference>
<dbReference type="GO" id="GO:0016301">
    <property type="term" value="F:kinase activity"/>
    <property type="evidence" value="ECO:0007669"/>
    <property type="project" value="UniProtKB-KW"/>
</dbReference>
<accession>U1PY65</accession>
<proteinExistence type="predicted"/>
<keyword evidence="4" id="KW-0597">Phosphoprotein</keyword>
<feature type="transmembrane region" description="Helical" evidence="13">
    <location>
        <begin position="447"/>
        <end position="465"/>
    </location>
</feature>
<dbReference type="InterPro" id="IPR036095">
    <property type="entry name" value="PTS_EIIB-like_sf"/>
</dbReference>
<name>U1PY65_9ACTO</name>
<feature type="transmembrane region" description="Helical" evidence="13">
    <location>
        <begin position="143"/>
        <end position="166"/>
    </location>
</feature>